<dbReference type="InterPro" id="IPR011033">
    <property type="entry name" value="PRC_barrel-like_sf"/>
</dbReference>
<dbReference type="GO" id="GO:0043022">
    <property type="term" value="F:ribosome binding"/>
    <property type="evidence" value="ECO:0007669"/>
    <property type="project" value="InterPro"/>
</dbReference>
<dbReference type="Gene3D" id="2.30.30.240">
    <property type="entry name" value="PRC-barrel domain"/>
    <property type="match status" value="1"/>
</dbReference>
<comment type="caution">
    <text evidence="8">The sequence shown here is derived from an EMBL/GenBank/DDBJ whole genome shotgun (WGS) entry which is preliminary data.</text>
</comment>
<comment type="function">
    <text evidence="5">An accessory protein needed during the final step in the assembly of 30S ribosomal subunit, possibly for assembly of the head region. Essential for efficient processing of 16S rRNA. May be needed both before and after RbfA during the maturation of 16S rRNA. It has affinity for free ribosomal 30S subunits but not for 70S ribosomes.</text>
</comment>
<protein>
    <recommendedName>
        <fullName evidence="5">Ribosome maturation factor RimM</fullName>
    </recommendedName>
</protein>
<comment type="similarity">
    <text evidence="5">Belongs to the RimM family.</text>
</comment>
<dbReference type="SUPFAM" id="SSF50447">
    <property type="entry name" value="Translation proteins"/>
    <property type="match status" value="1"/>
</dbReference>
<dbReference type="HAMAP" id="MF_00014">
    <property type="entry name" value="Ribosome_mat_RimM"/>
    <property type="match status" value="1"/>
</dbReference>
<dbReference type="Gene3D" id="2.40.30.60">
    <property type="entry name" value="RimM"/>
    <property type="match status" value="1"/>
</dbReference>
<evidence type="ECO:0000259" key="6">
    <source>
        <dbReference type="Pfam" id="PF01782"/>
    </source>
</evidence>
<comment type="subcellular location">
    <subcellularLocation>
        <location evidence="5">Cytoplasm</location>
    </subcellularLocation>
</comment>
<evidence type="ECO:0000313" key="8">
    <source>
        <dbReference type="EMBL" id="GGD68580.1"/>
    </source>
</evidence>
<dbReference type="RefSeq" id="WP_188992561.1">
    <property type="nucleotide sequence ID" value="NZ_BMHP01000002.1"/>
</dbReference>
<proteinExistence type="inferred from homology"/>
<keyword evidence="4 5" id="KW-0143">Chaperone</keyword>
<dbReference type="AlphaFoldDB" id="A0A916Z0F8"/>
<feature type="domain" description="RimM N-terminal" evidence="6">
    <location>
        <begin position="7"/>
        <end position="91"/>
    </location>
</feature>
<dbReference type="GO" id="GO:0042274">
    <property type="term" value="P:ribosomal small subunit biogenesis"/>
    <property type="evidence" value="ECO:0007669"/>
    <property type="project" value="UniProtKB-UniRule"/>
</dbReference>
<keyword evidence="2 5" id="KW-0690">Ribosome biogenesis</keyword>
<dbReference type="InterPro" id="IPR002676">
    <property type="entry name" value="RimM_N"/>
</dbReference>
<evidence type="ECO:0000256" key="1">
    <source>
        <dbReference type="ARBA" id="ARBA00022490"/>
    </source>
</evidence>
<reference evidence="8" key="1">
    <citation type="journal article" date="2014" name="Int. J. Syst. Evol. Microbiol.">
        <title>Complete genome sequence of Corynebacterium casei LMG S-19264T (=DSM 44701T), isolated from a smear-ripened cheese.</title>
        <authorList>
            <consortium name="US DOE Joint Genome Institute (JGI-PGF)"/>
            <person name="Walter F."/>
            <person name="Albersmeier A."/>
            <person name="Kalinowski J."/>
            <person name="Ruckert C."/>
        </authorList>
    </citation>
    <scope>NUCLEOTIDE SEQUENCE</scope>
    <source>
        <strain evidence="8">CGMCC 1.15178</strain>
    </source>
</reference>
<dbReference type="InterPro" id="IPR009000">
    <property type="entry name" value="Transl_B-barrel_sf"/>
</dbReference>
<evidence type="ECO:0000313" key="9">
    <source>
        <dbReference type="Proteomes" id="UP000612456"/>
    </source>
</evidence>
<dbReference type="Pfam" id="PF01782">
    <property type="entry name" value="RimM"/>
    <property type="match status" value="1"/>
</dbReference>
<organism evidence="8 9">
    <name type="scientific">Paenibacillus nasutitermitis</name>
    <dbReference type="NCBI Taxonomy" id="1652958"/>
    <lineage>
        <taxon>Bacteria</taxon>
        <taxon>Bacillati</taxon>
        <taxon>Bacillota</taxon>
        <taxon>Bacilli</taxon>
        <taxon>Bacillales</taxon>
        <taxon>Paenibacillaceae</taxon>
        <taxon>Paenibacillus</taxon>
    </lineage>
</organism>
<dbReference type="InterPro" id="IPR011961">
    <property type="entry name" value="RimM"/>
</dbReference>
<dbReference type="SUPFAM" id="SSF50346">
    <property type="entry name" value="PRC-barrel domain"/>
    <property type="match status" value="1"/>
</dbReference>
<dbReference type="PANTHER" id="PTHR33692:SF1">
    <property type="entry name" value="RIBOSOME MATURATION FACTOR RIMM"/>
    <property type="match status" value="1"/>
</dbReference>
<keyword evidence="3 5" id="KW-0698">rRNA processing</keyword>
<dbReference type="GO" id="GO:0005840">
    <property type="term" value="C:ribosome"/>
    <property type="evidence" value="ECO:0007669"/>
    <property type="project" value="InterPro"/>
</dbReference>
<gene>
    <name evidence="5 8" type="primary">rimM</name>
    <name evidence="8" type="ORF">GCM10010911_27930</name>
</gene>
<evidence type="ECO:0000256" key="3">
    <source>
        <dbReference type="ARBA" id="ARBA00022552"/>
    </source>
</evidence>
<dbReference type="NCBIfam" id="TIGR02273">
    <property type="entry name" value="16S_RimM"/>
    <property type="match status" value="1"/>
</dbReference>
<reference evidence="8" key="2">
    <citation type="submission" date="2020-09" db="EMBL/GenBank/DDBJ databases">
        <authorList>
            <person name="Sun Q."/>
            <person name="Zhou Y."/>
        </authorList>
    </citation>
    <scope>NUCLEOTIDE SEQUENCE</scope>
    <source>
        <strain evidence="8">CGMCC 1.15178</strain>
    </source>
</reference>
<dbReference type="InterPro" id="IPR036976">
    <property type="entry name" value="RimM_N_sf"/>
</dbReference>
<evidence type="ECO:0000256" key="5">
    <source>
        <dbReference type="HAMAP-Rule" id="MF_00014"/>
    </source>
</evidence>
<comment type="domain">
    <text evidence="5">The PRC barrel domain binds ribosomal protein uS19.</text>
</comment>
<accession>A0A916Z0F8</accession>
<dbReference type="PANTHER" id="PTHR33692">
    <property type="entry name" value="RIBOSOME MATURATION FACTOR RIMM"/>
    <property type="match status" value="1"/>
</dbReference>
<evidence type="ECO:0000259" key="7">
    <source>
        <dbReference type="Pfam" id="PF24986"/>
    </source>
</evidence>
<dbReference type="Proteomes" id="UP000612456">
    <property type="component" value="Unassembled WGS sequence"/>
</dbReference>
<keyword evidence="9" id="KW-1185">Reference proteome</keyword>
<dbReference type="InterPro" id="IPR056792">
    <property type="entry name" value="PRC_RimM"/>
</dbReference>
<feature type="domain" description="Ribosome maturation factor RimM PRC barrel" evidence="7">
    <location>
        <begin position="104"/>
        <end position="173"/>
    </location>
</feature>
<evidence type="ECO:0000256" key="4">
    <source>
        <dbReference type="ARBA" id="ARBA00023186"/>
    </source>
</evidence>
<dbReference type="EMBL" id="BMHP01000002">
    <property type="protein sequence ID" value="GGD68580.1"/>
    <property type="molecule type" value="Genomic_DNA"/>
</dbReference>
<dbReference type="GO" id="GO:0005737">
    <property type="term" value="C:cytoplasm"/>
    <property type="evidence" value="ECO:0007669"/>
    <property type="project" value="UniProtKB-SubCell"/>
</dbReference>
<dbReference type="Pfam" id="PF24986">
    <property type="entry name" value="PRC_RimM"/>
    <property type="match status" value="1"/>
</dbReference>
<sequence length="174" mass="19786">MEQGWLTVGKLVNTHGIRGEVKVFSQTDFPEERFAAGSQLTLRNPETQQKLTVEIVSARPQKNMFIVKLKGYDNINDVEKYKGWILSVTKDNMVELEEGEYYQHQIIGCRVLTEEGEELGLITEILVPGANDVWVVQEQKIKGRQILIPVIDDVLMDVNVETKTVTVRLMEGLI</sequence>
<comment type="subunit">
    <text evidence="5">Binds ribosomal protein uS19.</text>
</comment>
<keyword evidence="1 5" id="KW-0963">Cytoplasm</keyword>
<dbReference type="GO" id="GO:0006364">
    <property type="term" value="P:rRNA processing"/>
    <property type="evidence" value="ECO:0007669"/>
    <property type="project" value="UniProtKB-UniRule"/>
</dbReference>
<name>A0A916Z0F8_9BACL</name>
<evidence type="ECO:0000256" key="2">
    <source>
        <dbReference type="ARBA" id="ARBA00022517"/>
    </source>
</evidence>